<dbReference type="Pfam" id="PF06707">
    <property type="entry name" value="DUF1194"/>
    <property type="match status" value="1"/>
</dbReference>
<reference evidence="2 3" key="1">
    <citation type="submission" date="2024-06" db="EMBL/GenBank/DDBJ databases">
        <title>Genome of Rhodovulum iodosum, a marine photoferrotroph.</title>
        <authorList>
            <person name="Bianchini G."/>
            <person name="Nikeleit V."/>
            <person name="Kappler A."/>
            <person name="Bryce C."/>
            <person name="Sanchez-Baracaldo P."/>
        </authorList>
    </citation>
    <scope>NUCLEOTIDE SEQUENCE [LARGE SCALE GENOMIC DNA]</scope>
    <source>
        <strain evidence="2 3">UT/N1</strain>
    </source>
</reference>
<name>A0ABV3XPW7_9RHOB</name>
<accession>A0ABV3XPW7</accession>
<evidence type="ECO:0008006" key="4">
    <source>
        <dbReference type="Google" id="ProtNLM"/>
    </source>
</evidence>
<dbReference type="RefSeq" id="WP_125407903.1">
    <property type="nucleotide sequence ID" value="NZ_JBEHHI010000001.1"/>
</dbReference>
<feature type="chain" id="PRO_5045768398" description="DUF1194 domain-containing protein" evidence="1">
    <location>
        <begin position="18"/>
        <end position="236"/>
    </location>
</feature>
<keyword evidence="3" id="KW-1185">Reference proteome</keyword>
<dbReference type="Proteomes" id="UP001560019">
    <property type="component" value="Unassembled WGS sequence"/>
</dbReference>
<protein>
    <recommendedName>
        <fullName evidence="4">DUF1194 domain-containing protein</fullName>
    </recommendedName>
</protein>
<evidence type="ECO:0000313" key="2">
    <source>
        <dbReference type="EMBL" id="MEX5727254.1"/>
    </source>
</evidence>
<proteinExistence type="predicted"/>
<keyword evidence="1" id="KW-0732">Signal</keyword>
<dbReference type="SUPFAM" id="SSF53300">
    <property type="entry name" value="vWA-like"/>
    <property type="match status" value="1"/>
</dbReference>
<organism evidence="2 3">
    <name type="scientific">Rhodovulum iodosum</name>
    <dbReference type="NCBI Taxonomy" id="68291"/>
    <lineage>
        <taxon>Bacteria</taxon>
        <taxon>Pseudomonadati</taxon>
        <taxon>Pseudomonadota</taxon>
        <taxon>Alphaproteobacteria</taxon>
        <taxon>Rhodobacterales</taxon>
        <taxon>Paracoccaceae</taxon>
        <taxon>Rhodovulum</taxon>
    </lineage>
</organism>
<gene>
    <name evidence="2" type="ORF">Ga0609869_000607</name>
</gene>
<dbReference type="InterPro" id="IPR010607">
    <property type="entry name" value="DUF1194"/>
</dbReference>
<dbReference type="InterPro" id="IPR036465">
    <property type="entry name" value="vWFA_dom_sf"/>
</dbReference>
<evidence type="ECO:0000256" key="1">
    <source>
        <dbReference type="SAM" id="SignalP"/>
    </source>
</evidence>
<feature type="signal peptide" evidence="1">
    <location>
        <begin position="1"/>
        <end position="17"/>
    </location>
</feature>
<dbReference type="EMBL" id="JBEHHI010000001">
    <property type="protein sequence ID" value="MEX5727254.1"/>
    <property type="molecule type" value="Genomic_DNA"/>
</dbReference>
<evidence type="ECO:0000313" key="3">
    <source>
        <dbReference type="Proteomes" id="UP001560019"/>
    </source>
</evidence>
<sequence>MMRLLAALLLAATPLCAQDVELELVLLADASGSIDMDEIRFQREGYAEAITDPAVLAAIANTAYGKIAVTYVEWASAGEEDVVVPWTVIAGEADAAAFAAALIPPPRMAFGRNAIGSALLTGKALIEGNEIEGWRKVIDFSGDSANNWNGPSIEEARAEVLAAGITINGLPILCRFCNGRPSGADLERLYSERIIGGMGAFVVTADSEESFADAVRRKLILEISGQMPGEKVAVAD</sequence>
<comment type="caution">
    <text evidence="2">The sequence shown here is derived from an EMBL/GenBank/DDBJ whole genome shotgun (WGS) entry which is preliminary data.</text>
</comment>